<name>A0A6L9ERA8_CLOBU</name>
<comment type="caution">
    <text evidence="1">The sequence shown here is derived from an EMBL/GenBank/DDBJ whole genome shotgun (WGS) entry which is preliminary data.</text>
</comment>
<gene>
    <name evidence="1" type="ORF">GND98_015215</name>
</gene>
<sequence length="529" mass="59378">MNNCYVLATGSDFYPEPDDNIMTSIFKQYESVIIESIITSFGLDFLVKDRHGGDVDTIHNVRQIGKDEQMTYKNQVNQKAYESRGEYNSADYHKGTNYQTIKKEARDNYHKFNKRVEDAYTGEDLHFLGKSKGANPKINAELDHVISAKSVHEDRGRVLSGLDGKDLANSRENLQFTNKSLNASMQDMEIPDYIEKHPELSPEVKAKMMKHYNKSKSMYEAKLAKAYYTSPKFAKDVAFAAGNVSVKMGLRQALGFVFMEVWFAVKDEFMNVKDQFDFGELLSAIGNGIKRGFANAKEKYKEVLARFQEGAVAGALSSLTTTLCNIFFTTSKNAIKIIRQTYASIVQAAKILFINPDNLPFGERMRAVVKILATGASVVVGSIVSEAVGKTAIGVIPVIGDIVQTFCGTLVTGIMSCTMLYFFDRSEVMNKLVRVLNNLHTVSTEVNYFYQQAAYFEKYAAELMKIDIKKFSEETAMYYSLALKIENAKSETELNIMLKSALDAIGVKIPWEGDFDSFMSNKNAVLVFE</sequence>
<evidence type="ECO:0000313" key="2">
    <source>
        <dbReference type="Proteomes" id="UP000474042"/>
    </source>
</evidence>
<proteinExistence type="predicted"/>
<protein>
    <recommendedName>
        <fullName evidence="3">Cobalamin adenosyltransferase</fullName>
    </recommendedName>
</protein>
<evidence type="ECO:0008006" key="3">
    <source>
        <dbReference type="Google" id="ProtNLM"/>
    </source>
</evidence>
<evidence type="ECO:0000313" key="1">
    <source>
        <dbReference type="EMBL" id="NAS19167.1"/>
    </source>
</evidence>
<dbReference type="AlphaFoldDB" id="A0A6L9ERA8"/>
<dbReference type="Proteomes" id="UP000474042">
    <property type="component" value="Unassembled WGS sequence"/>
</dbReference>
<dbReference type="EMBL" id="WOFV02000059">
    <property type="protein sequence ID" value="NAS19167.1"/>
    <property type="molecule type" value="Genomic_DNA"/>
</dbReference>
<accession>A0A6L9ERA8</accession>
<organism evidence="1 2">
    <name type="scientific">Clostridium butyricum</name>
    <dbReference type="NCBI Taxonomy" id="1492"/>
    <lineage>
        <taxon>Bacteria</taxon>
        <taxon>Bacillati</taxon>
        <taxon>Bacillota</taxon>
        <taxon>Clostridia</taxon>
        <taxon>Eubacteriales</taxon>
        <taxon>Clostridiaceae</taxon>
        <taxon>Clostridium</taxon>
    </lineage>
</organism>
<reference evidence="1 2" key="1">
    <citation type="submission" date="2020-01" db="EMBL/GenBank/DDBJ databases">
        <title>Genome sequence of a 1,3-propanediol producer, Clostridium butyricum S3.</title>
        <authorList>
            <person name="Zhou J."/>
        </authorList>
    </citation>
    <scope>NUCLEOTIDE SEQUENCE [LARGE SCALE GENOMIC DNA]</scope>
    <source>
        <strain evidence="1 2">S3</strain>
    </source>
</reference>